<dbReference type="PANTHER" id="PTHR43179:SF7">
    <property type="entry name" value="RHAMNOSYLTRANSFERASE WBBL"/>
    <property type="match status" value="1"/>
</dbReference>
<dbReference type="EMBL" id="PCSE01000057">
    <property type="protein sequence ID" value="PIP34633.1"/>
    <property type="molecule type" value="Genomic_DNA"/>
</dbReference>
<evidence type="ECO:0000313" key="3">
    <source>
        <dbReference type="EMBL" id="PIP34633.1"/>
    </source>
</evidence>
<protein>
    <recommendedName>
        <fullName evidence="2">Glycosyltransferase 2-like domain-containing protein</fullName>
    </recommendedName>
</protein>
<proteinExistence type="predicted"/>
<dbReference type="SUPFAM" id="SSF53448">
    <property type="entry name" value="Nucleotide-diphospho-sugar transferases"/>
    <property type="match status" value="1"/>
</dbReference>
<evidence type="ECO:0000259" key="2">
    <source>
        <dbReference type="Pfam" id="PF00535"/>
    </source>
</evidence>
<dbReference type="InterPro" id="IPR029044">
    <property type="entry name" value="Nucleotide-diphossugar_trans"/>
</dbReference>
<reference evidence="3 4" key="1">
    <citation type="submission" date="2017-09" db="EMBL/GenBank/DDBJ databases">
        <title>Depth-based differentiation of microbial function through sediment-hosted aquifers and enrichment of novel symbionts in the deep terrestrial subsurface.</title>
        <authorList>
            <person name="Probst A.J."/>
            <person name="Ladd B."/>
            <person name="Jarett J.K."/>
            <person name="Geller-Mcgrath D.E."/>
            <person name="Sieber C.M."/>
            <person name="Emerson J.B."/>
            <person name="Anantharaman K."/>
            <person name="Thomas B.C."/>
            <person name="Malmstrom R."/>
            <person name="Stieglmeier M."/>
            <person name="Klingl A."/>
            <person name="Woyke T."/>
            <person name="Ryan C.M."/>
            <person name="Banfield J.F."/>
        </authorList>
    </citation>
    <scope>NUCLEOTIDE SEQUENCE [LARGE SCALE GENOMIC DNA]</scope>
    <source>
        <strain evidence="3">CG23_combo_of_CG06-09_8_20_14_all_41_10</strain>
    </source>
</reference>
<dbReference type="Proteomes" id="UP000231408">
    <property type="component" value="Unassembled WGS sequence"/>
</dbReference>
<dbReference type="InterPro" id="IPR001173">
    <property type="entry name" value="Glyco_trans_2-like"/>
</dbReference>
<dbReference type="PANTHER" id="PTHR43179">
    <property type="entry name" value="RHAMNOSYLTRANSFERASE WBBL"/>
    <property type="match status" value="1"/>
</dbReference>
<evidence type="ECO:0000313" key="4">
    <source>
        <dbReference type="Proteomes" id="UP000231408"/>
    </source>
</evidence>
<keyword evidence="1" id="KW-0812">Transmembrane</keyword>
<feature type="transmembrane region" description="Helical" evidence="1">
    <location>
        <begin position="260"/>
        <end position="281"/>
    </location>
</feature>
<keyword evidence="1" id="KW-0472">Membrane</keyword>
<keyword evidence="1" id="KW-1133">Transmembrane helix</keyword>
<accession>A0A2G9ZN73</accession>
<feature type="domain" description="Glycosyltransferase 2-like" evidence="2">
    <location>
        <begin position="4"/>
        <end position="143"/>
    </location>
</feature>
<dbReference type="CDD" id="cd04186">
    <property type="entry name" value="GT_2_like_c"/>
    <property type="match status" value="1"/>
</dbReference>
<evidence type="ECO:0000256" key="1">
    <source>
        <dbReference type="SAM" id="Phobius"/>
    </source>
</evidence>
<dbReference type="Gene3D" id="3.90.550.10">
    <property type="entry name" value="Spore Coat Polysaccharide Biosynthesis Protein SpsA, Chain A"/>
    <property type="match status" value="1"/>
</dbReference>
<dbReference type="Pfam" id="PF00535">
    <property type="entry name" value="Glycos_transf_2"/>
    <property type="match status" value="1"/>
</dbReference>
<gene>
    <name evidence="3" type="ORF">COX21_01880</name>
</gene>
<comment type="caution">
    <text evidence="3">The sequence shown here is derived from an EMBL/GenBank/DDBJ whole genome shotgun (WGS) entry which is preliminary data.</text>
</comment>
<dbReference type="AlphaFoldDB" id="A0A2G9ZN73"/>
<organism evidence="3 4">
    <name type="scientific">Candidatus Falkowbacteria bacterium CG23_combo_of_CG06-09_8_20_14_all_41_10</name>
    <dbReference type="NCBI Taxonomy" id="1974571"/>
    <lineage>
        <taxon>Bacteria</taxon>
        <taxon>Candidatus Falkowiibacteriota</taxon>
    </lineage>
</organism>
<name>A0A2G9ZN73_9BACT</name>
<sequence length="286" mass="32982">MDISVVIVSWNVKEKLRENLRALYQSQGEISFEVFVVDNNSHDGSAVMVETEFPQTKLIANEDNRGFARACNQGIKESAGNFILLLNPDMKVFSDTLLSMLTFMKSKPTAVVAGGHLVDASGQTIPQVRRFPKLQDQLAIVLKLPHIFPGILKKYLYTDFDYSRAQIVDSIRGSFFMISKSAYSHLNQEKLSLLDERYFIWLEEVDFCRAVAALGGEVWYNPLARCEDYVGASFAQVKRGQTQLYFRTSMLQYFHKWRPFYEYLILWLAWLPIYIITKLLCLQKSR</sequence>